<feature type="transmembrane region" description="Helical" evidence="8">
    <location>
        <begin position="1225"/>
        <end position="1244"/>
    </location>
</feature>
<feature type="region of interest" description="Disordered" evidence="7">
    <location>
        <begin position="666"/>
        <end position="693"/>
    </location>
</feature>
<evidence type="ECO:0000256" key="4">
    <source>
        <dbReference type="ARBA" id="ARBA00022786"/>
    </source>
</evidence>
<accession>A0A1Q3EG95</accession>
<sequence>MCKYSAGACVYIVFLQQRQLLKHRDSSVESVAGLIVNKKLSAKMENPYNHGRPSYYDQSGPVSYNYENHAGPSSYPFQYGVNGHAYQNYHPQLSSQNYMHAQNPMINAKQPQNYPHPPQPYPTYTNHHSYTAPPIPNSSSAWHHPIHQQPEVHSPLQQISTSLPYILNVETPSHNDASSHSHPPTPAPTSSSSQTAQLFTASTSSPTNPSSSSNSQDSHSTPMSIFSTTWAIWSRRPTDPNLAPGLVFSSRIRPPDYIVRDALDIRTPPASPTTEATPLPDIESQQTREDVEWGVTDSVPEPAVVLLPAASVASSEETSTTATATPSTTLPGSPASSTTSISVSAPAGPSKDTSSEYTETPTSPELALTPDVAAVSTTTMSPKSPPPLKKSWASILRPTTDPSPSDAVTQRTRPRIPTSSIVGFSVPADAIGSSQGGGQAIPTGKRAELLALLNSDLKPASNSGPTSSGISYAAMSVASTKIDFKAKTSPSKIHPRGLINTGNMCFANSVLQLLTYSPPFFHLFHELGRIGMEDVKQTSGVQVPLVDATIEFLTEFLPEDRKARLEEENKKVNARMTSTSSSNGASIAGSSSSKGKERSMTPQPEDDLCPFIPTGIYDALKTKKQFDSMRGGQQEDAEEFLGFYLEGLEEELTTLTETLTHGESGTLLEGKNKKKGATAVEETEEDAPPEAEQDGWMEVGKRNRTVVTRTIKSTDSPITRIFGGKFRSSLRVPGQKESAIVEDWRSLRLDIQRDSIHTIQEALANISKPQTVHLVDPPREGSQLVLIEALPPVLVLHMKRFEYDASVGSVVKVGKQVAFGPELVIGADLLSAKARSNLGSQGVKYKLFGAIYHHGISASGGHYTLDVLHPDRFPRAATAKPREGWIRIDDELVSDVRPEDVFGQGDFDDGGAYRLSLSGNEVRKMRVATACLLRIFVEDPNFQNVVHQKLGVWNFPGLPTKLSSIGMSNAGFSIDTAQIVALFMESVTYGVFLTTFVMCLHGLLYSPTHRFHLKPFFKVNYRMLIAALLMFTFASLDVAFGLCHNIKAFVTLNGNGNDPETAEEVFDDVGNWINVMKFVDYVAQTFIGDSILIYRCYLVWDRSWYMIVPSVLLCLAETVCGCMVAVIEASPASGGSLNSSTISPFITSMLSITLATTILTTTLIVYRLWNVQSHSQTFLQFQQERKLDFGHTIHSGRSRSSHRISRDWNSDPLARAMKVMIESGLLYTLSLVVLFAVFITSSNAELGVSDSVVQIIFYGKYDYRCTIIESKAESGLTALIVVGAACSAFAIPLPLFSDTVLSNGSLPPPPDSIPSQVQELPAGARGPSIFDDNGRPDPTSELPVKLYSHSGPNVGILPKPEVNRSPAHMERRYEKSPINSSPVRRASTMTDSQAVEALQKMTDLQKSDFAVLLRSRWTAAAEEFKKCDRDWDKFSREKLAQEMLGLDPGNAQLPIFIHAYLRREFTKLKNKCSLTIGKGNNSSAGGCSTLM</sequence>
<feature type="compositionally biased region" description="Low complexity" evidence="7">
    <location>
        <begin position="310"/>
        <end position="347"/>
    </location>
</feature>
<evidence type="ECO:0000259" key="9">
    <source>
        <dbReference type="PROSITE" id="PS50235"/>
    </source>
</evidence>
<dbReference type="CDD" id="cd02257">
    <property type="entry name" value="Peptidase_C19"/>
    <property type="match status" value="1"/>
</dbReference>
<dbReference type="EMBL" id="BDGU01000304">
    <property type="protein sequence ID" value="GAW06194.1"/>
    <property type="molecule type" value="Genomic_DNA"/>
</dbReference>
<reference evidence="10 11" key="2">
    <citation type="submission" date="2017-02" db="EMBL/GenBank/DDBJ databases">
        <title>A genome survey and senescence transcriptome analysis in Lentinula edodes.</title>
        <authorList>
            <person name="Sakamoto Y."/>
            <person name="Nakade K."/>
            <person name="Sato S."/>
            <person name="Yoshida Y."/>
            <person name="Miyazaki K."/>
            <person name="Natsume S."/>
            <person name="Konno N."/>
        </authorList>
    </citation>
    <scope>NUCLEOTIDE SEQUENCE [LARGE SCALE GENOMIC DNA]</scope>
    <source>
        <strain evidence="10 11">NBRC 111202</strain>
    </source>
</reference>
<dbReference type="PROSITE" id="PS50235">
    <property type="entry name" value="USP_3"/>
    <property type="match status" value="1"/>
</dbReference>
<evidence type="ECO:0000256" key="1">
    <source>
        <dbReference type="ARBA" id="ARBA00000707"/>
    </source>
</evidence>
<dbReference type="Pfam" id="PF00443">
    <property type="entry name" value="UCH"/>
    <property type="match status" value="1"/>
</dbReference>
<evidence type="ECO:0000313" key="11">
    <source>
        <dbReference type="Proteomes" id="UP000188533"/>
    </source>
</evidence>
<dbReference type="PANTHER" id="PTHR24006:SF687">
    <property type="entry name" value="UBIQUITIN CARBOXYL-TERMINAL HYDROLASE 10"/>
    <property type="match status" value="1"/>
</dbReference>
<comment type="catalytic activity">
    <reaction evidence="1">
        <text>Thiol-dependent hydrolysis of ester, thioester, amide, peptide and isopeptide bonds formed by the C-terminal Gly of ubiquitin (a 76-residue protein attached to proteins as an intracellular targeting signal).</text>
        <dbReference type="EC" id="3.4.19.12"/>
    </reaction>
</comment>
<dbReference type="Proteomes" id="UP000188533">
    <property type="component" value="Unassembled WGS sequence"/>
</dbReference>
<feature type="compositionally biased region" description="Polar residues" evidence="7">
    <location>
        <begin position="400"/>
        <end position="415"/>
    </location>
</feature>
<keyword evidence="8" id="KW-0472">Membrane</keyword>
<evidence type="ECO:0000256" key="8">
    <source>
        <dbReference type="SAM" id="Phobius"/>
    </source>
</evidence>
<dbReference type="GO" id="GO:0004843">
    <property type="term" value="F:cysteine-type deubiquitinase activity"/>
    <property type="evidence" value="ECO:0007669"/>
    <property type="project" value="UniProtKB-EC"/>
</dbReference>
<keyword evidence="5" id="KW-0378">Hydrolase</keyword>
<feature type="region of interest" description="Disordered" evidence="7">
    <location>
        <begin position="107"/>
        <end position="145"/>
    </location>
</feature>
<evidence type="ECO:0000256" key="5">
    <source>
        <dbReference type="ARBA" id="ARBA00022801"/>
    </source>
</evidence>
<dbReference type="STRING" id="5353.A0A1Q3EG95"/>
<feature type="transmembrane region" description="Helical" evidence="8">
    <location>
        <begin position="1147"/>
        <end position="1169"/>
    </location>
</feature>
<keyword evidence="11" id="KW-1185">Reference proteome</keyword>
<evidence type="ECO:0000313" key="10">
    <source>
        <dbReference type="EMBL" id="GAW06194.1"/>
    </source>
</evidence>
<comment type="caution">
    <text evidence="10">The sequence shown here is derived from an EMBL/GenBank/DDBJ whole genome shotgun (WGS) entry which is preliminary data.</text>
</comment>
<dbReference type="GO" id="GO:0006508">
    <property type="term" value="P:proteolysis"/>
    <property type="evidence" value="ECO:0007669"/>
    <property type="project" value="UniProtKB-KW"/>
</dbReference>
<feature type="transmembrane region" description="Helical" evidence="8">
    <location>
        <begin position="987"/>
        <end position="1007"/>
    </location>
</feature>
<dbReference type="GO" id="GO:0005829">
    <property type="term" value="C:cytosol"/>
    <property type="evidence" value="ECO:0007669"/>
    <property type="project" value="TreeGrafter"/>
</dbReference>
<reference evidence="10 11" key="1">
    <citation type="submission" date="2016-08" db="EMBL/GenBank/DDBJ databases">
        <authorList>
            <consortium name="Lentinula edodes genome sequencing consortium"/>
            <person name="Sakamoto Y."/>
            <person name="Nakade K."/>
            <person name="Sato S."/>
            <person name="Yoshida Y."/>
            <person name="Miyazaki K."/>
            <person name="Natsume S."/>
            <person name="Konno N."/>
        </authorList>
    </citation>
    <scope>NUCLEOTIDE SEQUENCE [LARGE SCALE GENOMIC DNA]</scope>
    <source>
        <strain evidence="10 11">NBRC 111202</strain>
    </source>
</reference>
<feature type="transmembrane region" description="Helical" evidence="8">
    <location>
        <begin position="1081"/>
        <end position="1100"/>
    </location>
</feature>
<dbReference type="SUPFAM" id="SSF54001">
    <property type="entry name" value="Cysteine proteinases"/>
    <property type="match status" value="1"/>
</dbReference>
<dbReference type="InterPro" id="IPR028889">
    <property type="entry name" value="USP"/>
</dbReference>
<dbReference type="Gene3D" id="3.90.70.10">
    <property type="entry name" value="Cysteine proteinases"/>
    <property type="match status" value="1"/>
</dbReference>
<keyword evidence="4" id="KW-0833">Ubl conjugation pathway</keyword>
<name>A0A1Q3EG95_LENED</name>
<keyword evidence="8" id="KW-1133">Transmembrane helix</keyword>
<dbReference type="GO" id="GO:0005634">
    <property type="term" value="C:nucleus"/>
    <property type="evidence" value="ECO:0007669"/>
    <property type="project" value="TreeGrafter"/>
</dbReference>
<dbReference type="InterPro" id="IPR038765">
    <property type="entry name" value="Papain-like_cys_pep_sf"/>
</dbReference>
<feature type="transmembrane region" description="Helical" evidence="8">
    <location>
        <begin position="1107"/>
        <end position="1127"/>
    </location>
</feature>
<dbReference type="InterPro" id="IPR050164">
    <property type="entry name" value="Peptidase_C19"/>
</dbReference>
<organism evidence="10 11">
    <name type="scientific">Lentinula edodes</name>
    <name type="common">Shiitake mushroom</name>
    <name type="synonym">Lentinus edodes</name>
    <dbReference type="NCBI Taxonomy" id="5353"/>
    <lineage>
        <taxon>Eukaryota</taxon>
        <taxon>Fungi</taxon>
        <taxon>Dikarya</taxon>
        <taxon>Basidiomycota</taxon>
        <taxon>Agaricomycotina</taxon>
        <taxon>Agaricomycetes</taxon>
        <taxon>Agaricomycetidae</taxon>
        <taxon>Agaricales</taxon>
        <taxon>Marasmiineae</taxon>
        <taxon>Omphalotaceae</taxon>
        <taxon>Lentinula</taxon>
    </lineage>
</organism>
<keyword evidence="3" id="KW-0645">Protease</keyword>
<keyword evidence="6" id="KW-0788">Thiol protease</keyword>
<dbReference type="PANTHER" id="PTHR24006">
    <property type="entry name" value="UBIQUITIN CARBOXYL-TERMINAL HYDROLASE"/>
    <property type="match status" value="1"/>
</dbReference>
<evidence type="ECO:0000256" key="2">
    <source>
        <dbReference type="ARBA" id="ARBA00012759"/>
    </source>
</evidence>
<feature type="region of interest" description="Disordered" evidence="7">
    <location>
        <begin position="170"/>
        <end position="222"/>
    </location>
</feature>
<gene>
    <name evidence="10" type="ORF">LENED_008097</name>
</gene>
<feature type="domain" description="USP" evidence="9">
    <location>
        <begin position="496"/>
        <end position="920"/>
    </location>
</feature>
<dbReference type="EC" id="3.4.19.12" evidence="2"/>
<feature type="compositionally biased region" description="Low complexity" evidence="7">
    <location>
        <begin position="202"/>
        <end position="222"/>
    </location>
</feature>
<feature type="compositionally biased region" description="Low complexity" evidence="7">
    <location>
        <begin position="178"/>
        <end position="193"/>
    </location>
</feature>
<evidence type="ECO:0000256" key="7">
    <source>
        <dbReference type="SAM" id="MobiDB-lite"/>
    </source>
</evidence>
<feature type="region of interest" description="Disordered" evidence="7">
    <location>
        <begin position="310"/>
        <end position="415"/>
    </location>
</feature>
<feature type="compositionally biased region" description="Acidic residues" evidence="7">
    <location>
        <begin position="681"/>
        <end position="693"/>
    </location>
</feature>
<evidence type="ECO:0000256" key="6">
    <source>
        <dbReference type="ARBA" id="ARBA00022807"/>
    </source>
</evidence>
<dbReference type="InterPro" id="IPR018200">
    <property type="entry name" value="USP_CS"/>
</dbReference>
<keyword evidence="8" id="KW-0812">Transmembrane</keyword>
<dbReference type="PROSITE" id="PS00972">
    <property type="entry name" value="USP_1"/>
    <property type="match status" value="1"/>
</dbReference>
<dbReference type="InterPro" id="IPR001394">
    <property type="entry name" value="Peptidase_C19_UCH"/>
</dbReference>
<dbReference type="GO" id="GO:0016579">
    <property type="term" value="P:protein deubiquitination"/>
    <property type="evidence" value="ECO:0007669"/>
    <property type="project" value="InterPro"/>
</dbReference>
<protein>
    <recommendedName>
        <fullName evidence="2">ubiquitinyl hydrolase 1</fullName>
        <ecNumber evidence="2">3.4.19.12</ecNumber>
    </recommendedName>
</protein>
<evidence type="ECO:0000256" key="3">
    <source>
        <dbReference type="ARBA" id="ARBA00022670"/>
    </source>
</evidence>
<feature type="compositionally biased region" description="Low complexity" evidence="7">
    <location>
        <begin position="577"/>
        <end position="593"/>
    </location>
</feature>
<feature type="region of interest" description="Disordered" evidence="7">
    <location>
        <begin position="264"/>
        <end position="289"/>
    </location>
</feature>
<feature type="region of interest" description="Disordered" evidence="7">
    <location>
        <begin position="569"/>
        <end position="610"/>
    </location>
</feature>
<proteinExistence type="predicted"/>
<feature type="transmembrane region" description="Helical" evidence="8">
    <location>
        <begin position="1019"/>
        <end position="1042"/>
    </location>
</feature>
<feature type="compositionally biased region" description="Low complexity" evidence="7">
    <location>
        <begin position="355"/>
        <end position="365"/>
    </location>
</feature>